<protein>
    <submittedName>
        <fullName evidence="1">Uncharacterized protein</fullName>
    </submittedName>
</protein>
<accession>M5RTB6</accession>
<dbReference type="Proteomes" id="UP000011991">
    <property type="component" value="Unassembled WGS sequence"/>
</dbReference>
<dbReference type="AlphaFoldDB" id="M5RTB6"/>
<organism evidence="1 2">
    <name type="scientific">Rhodopirellula maiorica SM1</name>
    <dbReference type="NCBI Taxonomy" id="1265738"/>
    <lineage>
        <taxon>Bacteria</taxon>
        <taxon>Pseudomonadati</taxon>
        <taxon>Planctomycetota</taxon>
        <taxon>Planctomycetia</taxon>
        <taxon>Pirellulales</taxon>
        <taxon>Pirellulaceae</taxon>
        <taxon>Novipirellula</taxon>
    </lineage>
</organism>
<comment type="caution">
    <text evidence="1">The sequence shown here is derived from an EMBL/GenBank/DDBJ whole genome shotgun (WGS) entry which is preliminary data.</text>
</comment>
<gene>
    <name evidence="1" type="ORF">RMSM_00539</name>
</gene>
<dbReference type="EMBL" id="ANOG01000085">
    <property type="protein sequence ID" value="EMI22535.1"/>
    <property type="molecule type" value="Genomic_DNA"/>
</dbReference>
<sequence length="371" mass="42138">MQATSLMGQSSEPETDDAAIRFGTIDDAVAGEWAKLVLGAIDTEFPNKLSLVYVDADQLKTPQENFPAFYGCFDWHSSVHGHWLLARLLRTHPSMEAAPKIRTALATHLTRENIQRETEFFRRDEHKTFERMYGWAWYLRLVLELDDWDNADAQTWRENLRPLEALFVQRITAYLPLLTFPIRTGQHTDTGFALGQILDYARVMQLDPLEQLVIDRAGAFYRSDVDYPVQYEPSGHDFFSSGWNEADLMRRVMPQAEFTQWLEKFVPEVAVQLVDGTIAPVSVSDVTDGKLVHLAGLNLNRAWCLRAVANALPEGHRLRRPLLQSAAKHLAAGLAYVNSGHYEGDHWLATFALYAATQTSESIHANENEHE</sequence>
<evidence type="ECO:0000313" key="2">
    <source>
        <dbReference type="Proteomes" id="UP000011991"/>
    </source>
</evidence>
<keyword evidence="2" id="KW-1185">Reference proteome</keyword>
<dbReference type="InterPro" id="IPR021365">
    <property type="entry name" value="DUF2891"/>
</dbReference>
<proteinExistence type="predicted"/>
<reference evidence="1 2" key="1">
    <citation type="journal article" date="2013" name="Mar. Genomics">
        <title>Expression of sulfatases in Rhodopirellula baltica and the diversity of sulfatases in the genus Rhodopirellula.</title>
        <authorList>
            <person name="Wegner C.E."/>
            <person name="Richter-Heitmann T."/>
            <person name="Klindworth A."/>
            <person name="Klockow C."/>
            <person name="Richter M."/>
            <person name="Achstetter T."/>
            <person name="Glockner F.O."/>
            <person name="Harder J."/>
        </authorList>
    </citation>
    <scope>NUCLEOTIDE SEQUENCE [LARGE SCALE GENOMIC DNA]</scope>
    <source>
        <strain evidence="1 2">SM1</strain>
    </source>
</reference>
<dbReference type="Pfam" id="PF11199">
    <property type="entry name" value="DUF2891"/>
    <property type="match status" value="1"/>
</dbReference>
<evidence type="ECO:0000313" key="1">
    <source>
        <dbReference type="EMBL" id="EMI22535.1"/>
    </source>
</evidence>
<name>M5RTB6_9BACT</name>
<dbReference type="PATRIC" id="fig|1265738.3.peg.541"/>